<reference evidence="11 12" key="1">
    <citation type="submission" date="2020-08" db="EMBL/GenBank/DDBJ databases">
        <title>Genomic Encyclopedia of Type Strains, Phase IV (KMG-IV): sequencing the most valuable type-strain genomes for metagenomic binning, comparative biology and taxonomic classification.</title>
        <authorList>
            <person name="Goeker M."/>
        </authorList>
    </citation>
    <scope>NUCLEOTIDE SEQUENCE [LARGE SCALE GENOMIC DNA]</scope>
    <source>
        <strain evidence="11 12">DSM 24163</strain>
    </source>
</reference>
<dbReference type="Proteomes" id="UP000521199">
    <property type="component" value="Unassembled WGS sequence"/>
</dbReference>
<accession>A0A7W8D3J6</accession>
<comment type="caution">
    <text evidence="11">The sequence shown here is derived from an EMBL/GenBank/DDBJ whole genome shotgun (WGS) entry which is preliminary data.</text>
</comment>
<dbReference type="NCBIfam" id="TIGR01708">
    <property type="entry name" value="typeII_sec_gspH"/>
    <property type="match status" value="1"/>
</dbReference>
<dbReference type="GO" id="GO:0015627">
    <property type="term" value="C:type II protein secretion system complex"/>
    <property type="evidence" value="ECO:0007669"/>
    <property type="project" value="InterPro"/>
</dbReference>
<gene>
    <name evidence="11" type="ORF">HNQ52_000755</name>
</gene>
<evidence type="ECO:0000313" key="11">
    <source>
        <dbReference type="EMBL" id="MBB5207239.1"/>
    </source>
</evidence>
<evidence type="ECO:0000256" key="7">
    <source>
        <dbReference type="ARBA" id="ARBA00022989"/>
    </source>
</evidence>
<evidence type="ECO:0000256" key="4">
    <source>
        <dbReference type="ARBA" id="ARBA00022481"/>
    </source>
</evidence>
<evidence type="ECO:0000256" key="5">
    <source>
        <dbReference type="ARBA" id="ARBA00022519"/>
    </source>
</evidence>
<dbReference type="InterPro" id="IPR049875">
    <property type="entry name" value="TypeII_GspH"/>
</dbReference>
<sequence>MNATRAVSRGFTLIELLVVIAIVGVVTAAVTLSLRGSGAREVENAARRAQALVSLACERAVIGGRDIGFSPVLDGLRFGYFERDRWEPIDNGRNDELRPRALGAGIALRAERDGEPVTLDAEPPAEPPFACFSTGELTPFVLQIARADAPQPWRLEGRLDGTLELREGDDVR</sequence>
<comment type="subcellular location">
    <subcellularLocation>
        <location evidence="1">Cell inner membrane</location>
        <topology evidence="1">Single-pass membrane protein</topology>
    </subcellularLocation>
</comment>
<evidence type="ECO:0000256" key="2">
    <source>
        <dbReference type="ARBA" id="ARBA00021549"/>
    </source>
</evidence>
<keyword evidence="5" id="KW-0997">Cell inner membrane</keyword>
<evidence type="ECO:0000313" key="12">
    <source>
        <dbReference type="Proteomes" id="UP000521199"/>
    </source>
</evidence>
<dbReference type="PRINTS" id="PR00885">
    <property type="entry name" value="BCTERIALGSPH"/>
</dbReference>
<dbReference type="NCBIfam" id="TIGR02532">
    <property type="entry name" value="IV_pilin_GFxxxE"/>
    <property type="match status" value="1"/>
</dbReference>
<dbReference type="SUPFAM" id="SSF54523">
    <property type="entry name" value="Pili subunits"/>
    <property type="match status" value="1"/>
</dbReference>
<name>A0A7W8D3J6_9GAMM</name>
<dbReference type="EMBL" id="JACHHP010000001">
    <property type="protein sequence ID" value="MBB5207239.1"/>
    <property type="molecule type" value="Genomic_DNA"/>
</dbReference>
<dbReference type="PROSITE" id="PS00409">
    <property type="entry name" value="PROKAR_NTER_METHYL"/>
    <property type="match status" value="1"/>
</dbReference>
<keyword evidence="8 10" id="KW-0472">Membrane</keyword>
<dbReference type="AlphaFoldDB" id="A0A7W8D3J6"/>
<evidence type="ECO:0000256" key="6">
    <source>
        <dbReference type="ARBA" id="ARBA00022692"/>
    </source>
</evidence>
<dbReference type="Gene3D" id="3.55.40.10">
    <property type="entry name" value="minor pseudopilin epsh domain"/>
    <property type="match status" value="1"/>
</dbReference>
<dbReference type="InterPro" id="IPR045584">
    <property type="entry name" value="Pilin-like"/>
</dbReference>
<evidence type="ECO:0000256" key="1">
    <source>
        <dbReference type="ARBA" id="ARBA00004377"/>
    </source>
</evidence>
<protein>
    <recommendedName>
        <fullName evidence="2">Type II secretion system protein H</fullName>
    </recommendedName>
    <alternativeName>
        <fullName evidence="9">General secretion pathway protein H</fullName>
    </alternativeName>
</protein>
<keyword evidence="12" id="KW-1185">Reference proteome</keyword>
<organism evidence="11 12">
    <name type="scientific">Chiayiivirga flava</name>
    <dbReference type="NCBI Taxonomy" id="659595"/>
    <lineage>
        <taxon>Bacteria</taxon>
        <taxon>Pseudomonadati</taxon>
        <taxon>Pseudomonadota</taxon>
        <taxon>Gammaproteobacteria</taxon>
        <taxon>Lysobacterales</taxon>
        <taxon>Lysobacteraceae</taxon>
        <taxon>Chiayiivirga</taxon>
    </lineage>
</organism>
<dbReference type="Pfam" id="PF07963">
    <property type="entry name" value="N_methyl"/>
    <property type="match status" value="1"/>
</dbReference>
<dbReference type="InterPro" id="IPR012902">
    <property type="entry name" value="N_methyl_site"/>
</dbReference>
<evidence type="ECO:0000256" key="3">
    <source>
        <dbReference type="ARBA" id="ARBA00022475"/>
    </source>
</evidence>
<feature type="transmembrane region" description="Helical" evidence="10">
    <location>
        <begin position="12"/>
        <end position="34"/>
    </location>
</feature>
<evidence type="ECO:0000256" key="10">
    <source>
        <dbReference type="SAM" id="Phobius"/>
    </source>
</evidence>
<keyword evidence="6 10" id="KW-0812">Transmembrane</keyword>
<evidence type="ECO:0000256" key="8">
    <source>
        <dbReference type="ARBA" id="ARBA00023136"/>
    </source>
</evidence>
<dbReference type="InterPro" id="IPR002416">
    <property type="entry name" value="T2SS_protein-GspH"/>
</dbReference>
<keyword evidence="7 10" id="KW-1133">Transmembrane helix</keyword>
<evidence type="ECO:0000256" key="9">
    <source>
        <dbReference type="ARBA" id="ARBA00030775"/>
    </source>
</evidence>
<dbReference type="GO" id="GO:0005886">
    <property type="term" value="C:plasma membrane"/>
    <property type="evidence" value="ECO:0007669"/>
    <property type="project" value="UniProtKB-SubCell"/>
</dbReference>
<keyword evidence="3" id="KW-1003">Cell membrane</keyword>
<proteinExistence type="predicted"/>
<dbReference type="GO" id="GO:0015628">
    <property type="term" value="P:protein secretion by the type II secretion system"/>
    <property type="evidence" value="ECO:0007669"/>
    <property type="project" value="InterPro"/>
</dbReference>
<keyword evidence="4" id="KW-0488">Methylation</keyword>
<dbReference type="RefSeq" id="WP_183959757.1">
    <property type="nucleotide sequence ID" value="NZ_JACHHP010000001.1"/>
</dbReference>